<dbReference type="InterPro" id="IPR009081">
    <property type="entry name" value="PP-bd_ACP"/>
</dbReference>
<dbReference type="SUPFAM" id="SSF47336">
    <property type="entry name" value="ACP-like"/>
    <property type="match status" value="1"/>
</dbReference>
<dbReference type="Pfam" id="PF00550">
    <property type="entry name" value="PP-binding"/>
    <property type="match status" value="1"/>
</dbReference>
<evidence type="ECO:0000256" key="1">
    <source>
        <dbReference type="ARBA" id="ARBA00022450"/>
    </source>
</evidence>
<dbReference type="InterPro" id="IPR036736">
    <property type="entry name" value="ACP-like_sf"/>
</dbReference>
<gene>
    <name evidence="4" type="ORF">D1B32_09355</name>
</gene>
<evidence type="ECO:0000259" key="3">
    <source>
        <dbReference type="PROSITE" id="PS50075"/>
    </source>
</evidence>
<keyword evidence="5" id="KW-1185">Reference proteome</keyword>
<dbReference type="OrthoDB" id="2646812at2"/>
<dbReference type="Proteomes" id="UP000285456">
    <property type="component" value="Unassembled WGS sequence"/>
</dbReference>
<protein>
    <submittedName>
        <fullName evidence="4">Acyl carrier protein</fullName>
    </submittedName>
</protein>
<organism evidence="4 5">
    <name type="scientific">Oceanobacillus profundus</name>
    <dbReference type="NCBI Taxonomy" id="372463"/>
    <lineage>
        <taxon>Bacteria</taxon>
        <taxon>Bacillati</taxon>
        <taxon>Bacillota</taxon>
        <taxon>Bacilli</taxon>
        <taxon>Bacillales</taxon>
        <taxon>Bacillaceae</taxon>
        <taxon>Oceanobacillus</taxon>
    </lineage>
</organism>
<dbReference type="AlphaFoldDB" id="A0A417YHZ9"/>
<dbReference type="InterPro" id="IPR006162">
    <property type="entry name" value="Ppantetheine_attach_site"/>
</dbReference>
<dbReference type="SMART" id="SM00823">
    <property type="entry name" value="PKS_PP"/>
    <property type="match status" value="1"/>
</dbReference>
<proteinExistence type="predicted"/>
<evidence type="ECO:0000313" key="4">
    <source>
        <dbReference type="EMBL" id="RHW32527.1"/>
    </source>
</evidence>
<name>A0A417YHZ9_9BACI</name>
<accession>A0A417YHZ9</accession>
<feature type="domain" description="Carrier" evidence="3">
    <location>
        <begin position="4"/>
        <end position="78"/>
    </location>
</feature>
<dbReference type="Gene3D" id="1.10.1200.10">
    <property type="entry name" value="ACP-like"/>
    <property type="match status" value="1"/>
</dbReference>
<dbReference type="PROSITE" id="PS50075">
    <property type="entry name" value="CARRIER"/>
    <property type="match status" value="1"/>
</dbReference>
<reference evidence="4 5" key="1">
    <citation type="journal article" date="2007" name="Int. J. Syst. Evol. Microbiol.">
        <title>Oceanobacillus profundus sp. nov., isolated from a deep-sea sediment core.</title>
        <authorList>
            <person name="Kim Y.G."/>
            <person name="Choi D.H."/>
            <person name="Hyun S."/>
            <person name="Cho B.C."/>
        </authorList>
    </citation>
    <scope>NUCLEOTIDE SEQUENCE [LARGE SCALE GENOMIC DNA]</scope>
    <source>
        <strain evidence="4 5">DSM 18246</strain>
    </source>
</reference>
<comment type="caution">
    <text evidence="4">The sequence shown here is derived from an EMBL/GenBank/DDBJ whole genome shotgun (WGS) entry which is preliminary data.</text>
</comment>
<dbReference type="GO" id="GO:0031177">
    <property type="term" value="F:phosphopantetheine binding"/>
    <property type="evidence" value="ECO:0007669"/>
    <property type="project" value="InterPro"/>
</dbReference>
<evidence type="ECO:0000256" key="2">
    <source>
        <dbReference type="ARBA" id="ARBA00022553"/>
    </source>
</evidence>
<sequence length="81" mass="9492">MINQEKKDHILSLIAEIADIQKDDIKDESTFEEIGMDSLMALELAVRIEREFEVFIQEEELMNLRKVEDVFLFVEQGGFID</sequence>
<evidence type="ECO:0000313" key="5">
    <source>
        <dbReference type="Proteomes" id="UP000285456"/>
    </source>
</evidence>
<keyword evidence="2" id="KW-0597">Phosphoprotein</keyword>
<keyword evidence="1" id="KW-0596">Phosphopantetheine</keyword>
<dbReference type="InterPro" id="IPR020806">
    <property type="entry name" value="PKS_PP-bd"/>
</dbReference>
<dbReference type="RefSeq" id="WP_095312347.1">
    <property type="nucleotide sequence ID" value="NZ_JAMAWL010000013.1"/>
</dbReference>
<dbReference type="PROSITE" id="PS00012">
    <property type="entry name" value="PHOSPHOPANTETHEINE"/>
    <property type="match status" value="1"/>
</dbReference>
<dbReference type="EMBL" id="QWEH01000005">
    <property type="protein sequence ID" value="RHW32527.1"/>
    <property type="molecule type" value="Genomic_DNA"/>
</dbReference>